<dbReference type="AlphaFoldDB" id="E7QX04"/>
<dbReference type="RefSeq" id="WP_007981709.1">
    <property type="nucleotide sequence ID" value="NZ_AEMG01000019.1"/>
</dbReference>
<reference evidence="1 2" key="1">
    <citation type="journal article" date="2014" name="ISME J.">
        <title>Trehalose/2-sulfotrehalose biosynthesis and glycine-betaine uptake are widely spread mechanisms for osmoadaptation in the Halobacteriales.</title>
        <authorList>
            <person name="Youssef N.H."/>
            <person name="Savage-Ashlock K.N."/>
            <person name="McCully A.L."/>
            <person name="Luedtke B."/>
            <person name="Shaw E.I."/>
            <person name="Hoff W.D."/>
            <person name="Elshahed M.S."/>
        </authorList>
    </citation>
    <scope>NUCLEOTIDE SEQUENCE [LARGE SCALE GENOMIC DNA]</scope>
    <source>
        <strain evidence="1 2">DX253</strain>
    </source>
</reference>
<sequence>MALPKGIVPADATGGMVSPMVTFGPHPRSSRKADAAASDGGCFLRFHRIERDPVPRGFEPPSARFTFVFVPASAFVFVTA</sequence>
<evidence type="ECO:0000313" key="1">
    <source>
        <dbReference type="EMBL" id="EFW90807.1"/>
    </source>
</evidence>
<dbReference type="EMBL" id="AEMG01000019">
    <property type="protein sequence ID" value="EFW90807.1"/>
    <property type="molecule type" value="Genomic_DNA"/>
</dbReference>
<evidence type="ECO:0000313" key="2">
    <source>
        <dbReference type="Proteomes" id="UP000003751"/>
    </source>
</evidence>
<name>E7QX04_HALPU</name>
<protein>
    <submittedName>
        <fullName evidence="1">Uncharacterized protein</fullName>
    </submittedName>
</protein>
<accession>E7QX04</accession>
<comment type="caution">
    <text evidence="1">The sequence shown here is derived from an EMBL/GenBank/DDBJ whole genome shotgun (WGS) entry which is preliminary data.</text>
</comment>
<organism evidence="1 2">
    <name type="scientific">Haladaptatus paucihalophilus DX253</name>
    <dbReference type="NCBI Taxonomy" id="797209"/>
    <lineage>
        <taxon>Archaea</taxon>
        <taxon>Methanobacteriati</taxon>
        <taxon>Methanobacteriota</taxon>
        <taxon>Stenosarchaea group</taxon>
        <taxon>Halobacteria</taxon>
        <taxon>Halobacteriales</taxon>
        <taxon>Haladaptataceae</taxon>
        <taxon>Haladaptatus</taxon>
    </lineage>
</organism>
<dbReference type="Proteomes" id="UP000003751">
    <property type="component" value="Unassembled WGS sequence"/>
</dbReference>
<proteinExistence type="predicted"/>
<gene>
    <name evidence="1" type="ORF">ZOD2009_16713</name>
</gene>